<dbReference type="AlphaFoldDB" id="A0A9N8RJP8"/>
<sequence>MSAKTIAIIGGLDADLIMVTSRIPDPGESVVANHYHYSGGKGVNSAIAAYKACHKGGSTKPQPSGS</sequence>
<dbReference type="Proteomes" id="UP000746612">
    <property type="component" value="Unassembled WGS sequence"/>
</dbReference>
<evidence type="ECO:0008006" key="3">
    <source>
        <dbReference type="Google" id="ProtNLM"/>
    </source>
</evidence>
<accession>A0A9N8RJP8</accession>
<organism evidence="1 2">
    <name type="scientific">Gibberella zeae</name>
    <name type="common">Wheat head blight fungus</name>
    <name type="synonym">Fusarium graminearum</name>
    <dbReference type="NCBI Taxonomy" id="5518"/>
    <lineage>
        <taxon>Eukaryota</taxon>
        <taxon>Fungi</taxon>
        <taxon>Dikarya</taxon>
        <taxon>Ascomycota</taxon>
        <taxon>Pezizomycotina</taxon>
        <taxon>Sordariomycetes</taxon>
        <taxon>Hypocreomycetidae</taxon>
        <taxon>Hypocreales</taxon>
        <taxon>Nectriaceae</taxon>
        <taxon>Fusarium</taxon>
    </lineage>
</organism>
<evidence type="ECO:0000313" key="1">
    <source>
        <dbReference type="EMBL" id="CAG1997544.1"/>
    </source>
</evidence>
<evidence type="ECO:0000313" key="2">
    <source>
        <dbReference type="Proteomes" id="UP000746612"/>
    </source>
</evidence>
<dbReference type="InterPro" id="IPR029056">
    <property type="entry name" value="Ribokinase-like"/>
</dbReference>
<dbReference type="Gene3D" id="3.40.1190.20">
    <property type="match status" value="1"/>
</dbReference>
<gene>
    <name evidence="1" type="ORF">MDCFG202_LOCUS430814</name>
</gene>
<dbReference type="EMBL" id="CAJPIJ010000160">
    <property type="protein sequence ID" value="CAG1997544.1"/>
    <property type="molecule type" value="Genomic_DNA"/>
</dbReference>
<comment type="caution">
    <text evidence="1">The sequence shown here is derived from an EMBL/GenBank/DDBJ whole genome shotgun (WGS) entry which is preliminary data.</text>
</comment>
<protein>
    <recommendedName>
        <fullName evidence="3">Carbohydrate kinase PfkB domain-containing protein</fullName>
    </recommendedName>
</protein>
<name>A0A9N8RJP8_GIBZA</name>
<reference evidence="1" key="1">
    <citation type="submission" date="2021-03" db="EMBL/GenBank/DDBJ databases">
        <authorList>
            <person name="Alouane T."/>
            <person name="Langin T."/>
            <person name="Bonhomme L."/>
        </authorList>
    </citation>
    <scope>NUCLEOTIDE SEQUENCE</scope>
    <source>
        <strain evidence="1">MDC_Fg202</strain>
    </source>
</reference>
<dbReference type="SUPFAM" id="SSF53613">
    <property type="entry name" value="Ribokinase-like"/>
    <property type="match status" value="1"/>
</dbReference>
<proteinExistence type="predicted"/>